<gene>
    <name evidence="10" type="ORF">PACLA_8A039298</name>
</gene>
<dbReference type="GO" id="GO:0038039">
    <property type="term" value="C:G protein-coupled receptor heterodimeric complex"/>
    <property type="evidence" value="ECO:0007669"/>
    <property type="project" value="TreeGrafter"/>
</dbReference>
<keyword evidence="4" id="KW-1133">Transmembrane helix</keyword>
<keyword evidence="8" id="KW-0325">Glycoprotein</keyword>
<keyword evidence="2" id="KW-1003">Cell membrane</keyword>
<dbReference type="Pfam" id="PF00003">
    <property type="entry name" value="7tm_3"/>
    <property type="match status" value="1"/>
</dbReference>
<dbReference type="GO" id="GO:0004965">
    <property type="term" value="F:G protein-coupled GABA receptor activity"/>
    <property type="evidence" value="ECO:0007669"/>
    <property type="project" value="InterPro"/>
</dbReference>
<evidence type="ECO:0000256" key="6">
    <source>
        <dbReference type="ARBA" id="ARBA00023136"/>
    </source>
</evidence>
<dbReference type="EMBL" id="CACRXK020003938">
    <property type="protein sequence ID" value="CAB4000831.1"/>
    <property type="molecule type" value="Genomic_DNA"/>
</dbReference>
<accession>A0A6S7I209</accession>
<evidence type="ECO:0000256" key="2">
    <source>
        <dbReference type="ARBA" id="ARBA00022475"/>
    </source>
</evidence>
<dbReference type="AlphaFoldDB" id="A0A6S7I209"/>
<dbReference type="InterPro" id="IPR002455">
    <property type="entry name" value="GPCR3_GABA-B"/>
</dbReference>
<name>A0A6S7I209_PARCT</name>
<evidence type="ECO:0000256" key="1">
    <source>
        <dbReference type="ARBA" id="ARBA00004651"/>
    </source>
</evidence>
<feature type="non-terminal residue" evidence="10">
    <location>
        <position position="650"/>
    </location>
</feature>
<comment type="subcellular location">
    <subcellularLocation>
        <location evidence="1">Cell membrane</location>
        <topology evidence="1">Multi-pass membrane protein</topology>
    </subcellularLocation>
</comment>
<dbReference type="PRINTS" id="PR01176">
    <property type="entry name" value="GABABRECEPTR"/>
</dbReference>
<proteinExistence type="predicted"/>
<dbReference type="InterPro" id="IPR017978">
    <property type="entry name" value="GPCR_3_C"/>
</dbReference>
<evidence type="ECO:0000313" key="10">
    <source>
        <dbReference type="EMBL" id="CAB4000831.1"/>
    </source>
</evidence>
<sequence>YASYIKNTNQNIKKGPSLHELIKQKFCCVKTMHAWRFTPLLESIFDANFKLTDEMCSVITSKKYVASTSRSASVKLSTFEGHFFLVFRRFFVAGLSLFMDTGSALRFRFGGMTSSFIVTSVTCLTKVLHQLSDTLILSRKHALKKLGTFFLHSLQYNTVQYSRRLAARRKFERNWIKIRRVMTLIIIGVFVLLGLIYSLGFLYFNISKRSHKVVRMSSPMINNVVLLGCVFCYVFVFLLGIDSRFVDDHVFGILCNVRLYVLAIAFSLAFGALFSKTWRVHKIFTAQRALKKKMMQDFHLILFVLVLVLIDVVFITVWICYDALEPEDIVFDDLIEYSNDLITIPVLKICECTHRTKLLGALYGYKGILLLFGVFLAWETRNVTIPALNDSKYIGMSVYNVVILSAIGATVSMVLKKTEYYELLHVLVSVVVLLSTTVTLTMVFLPKVYEYYTTPVEPQERVRTMETLNMRERSTTTTDDVYEVYIERKDVKHKWVQTEDFDRAPNDTIPSSVIPMTMQNVLSVVEVLKYSLLHKQTSNQQRALIQKGQRNSNNSTNWKFREQELCKNCQWHITPDRIRSRRRETTTGLCCVFSSRESYNYVETYLERTVGQSDDILSEDVPIVLVLAQDPQEKDTQKELRSKAQELVRR</sequence>
<organism evidence="10 11">
    <name type="scientific">Paramuricea clavata</name>
    <name type="common">Red gorgonian</name>
    <name type="synonym">Violescent sea-whip</name>
    <dbReference type="NCBI Taxonomy" id="317549"/>
    <lineage>
        <taxon>Eukaryota</taxon>
        <taxon>Metazoa</taxon>
        <taxon>Cnidaria</taxon>
        <taxon>Anthozoa</taxon>
        <taxon>Octocorallia</taxon>
        <taxon>Malacalcyonacea</taxon>
        <taxon>Plexauridae</taxon>
        <taxon>Paramuricea</taxon>
    </lineage>
</organism>
<dbReference type="Proteomes" id="UP001152795">
    <property type="component" value="Unassembled WGS sequence"/>
</dbReference>
<keyword evidence="6" id="KW-0472">Membrane</keyword>
<dbReference type="PANTHER" id="PTHR10519">
    <property type="entry name" value="GABA-B RECEPTOR"/>
    <property type="match status" value="1"/>
</dbReference>
<keyword evidence="11" id="KW-1185">Reference proteome</keyword>
<keyword evidence="9" id="KW-0807">Transducer</keyword>
<evidence type="ECO:0000256" key="4">
    <source>
        <dbReference type="ARBA" id="ARBA00022989"/>
    </source>
</evidence>
<comment type="caution">
    <text evidence="10">The sequence shown here is derived from an EMBL/GenBank/DDBJ whole genome shotgun (WGS) entry which is preliminary data.</text>
</comment>
<evidence type="ECO:0000256" key="7">
    <source>
        <dbReference type="ARBA" id="ARBA00023170"/>
    </source>
</evidence>
<reference evidence="10" key="1">
    <citation type="submission" date="2020-04" db="EMBL/GenBank/DDBJ databases">
        <authorList>
            <person name="Alioto T."/>
            <person name="Alioto T."/>
            <person name="Gomez Garrido J."/>
        </authorList>
    </citation>
    <scope>NUCLEOTIDE SEQUENCE</scope>
    <source>
        <strain evidence="10">A484AB</strain>
    </source>
</reference>
<evidence type="ECO:0000256" key="5">
    <source>
        <dbReference type="ARBA" id="ARBA00023040"/>
    </source>
</evidence>
<dbReference type="PROSITE" id="PS50259">
    <property type="entry name" value="G_PROTEIN_RECEP_F3_4"/>
    <property type="match status" value="1"/>
</dbReference>
<dbReference type="PRINTS" id="PR01177">
    <property type="entry name" value="GABAB1RECPTR"/>
</dbReference>
<keyword evidence="3" id="KW-0812">Transmembrane</keyword>
<dbReference type="PANTHER" id="PTHR10519:SF74">
    <property type="entry name" value="GAMMA-AMINOBUTYRIC ACID TYPE B RECEPTOR SUBUNIT 2"/>
    <property type="match status" value="1"/>
</dbReference>
<keyword evidence="5" id="KW-0297">G-protein coupled receptor</keyword>
<dbReference type="PROSITE" id="PS00981">
    <property type="entry name" value="G_PROTEIN_RECEP_F3_3"/>
    <property type="match status" value="1"/>
</dbReference>
<evidence type="ECO:0000256" key="9">
    <source>
        <dbReference type="ARBA" id="ARBA00023224"/>
    </source>
</evidence>
<evidence type="ECO:0000256" key="8">
    <source>
        <dbReference type="ARBA" id="ARBA00023180"/>
    </source>
</evidence>
<evidence type="ECO:0000313" key="11">
    <source>
        <dbReference type="Proteomes" id="UP001152795"/>
    </source>
</evidence>
<protein>
    <submittedName>
        <fullName evidence="10">Gamma-aminobutyric acid type B receptor subunit 2-like isoform X1</fullName>
    </submittedName>
</protein>
<dbReference type="InterPro" id="IPR017979">
    <property type="entry name" value="GPCR_3_CS"/>
</dbReference>
<keyword evidence="7 10" id="KW-0675">Receptor</keyword>
<dbReference type="OrthoDB" id="16403at2759"/>
<evidence type="ECO:0000256" key="3">
    <source>
        <dbReference type="ARBA" id="ARBA00022692"/>
    </source>
</evidence>
<dbReference type="GO" id="GO:0007214">
    <property type="term" value="P:gamma-aminobutyric acid signaling pathway"/>
    <property type="evidence" value="ECO:0007669"/>
    <property type="project" value="TreeGrafter"/>
</dbReference>